<accession>A0ABT7AV17</accession>
<feature type="transmembrane region" description="Helical" evidence="1">
    <location>
        <begin position="153"/>
        <end position="180"/>
    </location>
</feature>
<sequence length="256" mass="26964">MMFDFWVRTSGTWMNVATVLVGTGLGLLLKNQLPQRIQNTITQGMGLITLYLGMSMAGNLTQGQAGTVDGVVLAVMSLTLGGLLGEWWQLEERLNAIGSQLKIWFRGGGRFTEGFVTASLLFCVGPLTLIGSLNNGLTGDNSLIALKATMDGLVSIALTGSYGIGVGFSIFTIIIVQGGISLLAGSLTHIVPDPANDPRIFLVTGVGGIIMLGLGLNLLNIGKLRIASFLPALALAPLIYAIAQTIQRTIASWFTP</sequence>
<reference evidence="2 3" key="1">
    <citation type="submission" date="2023-01" db="EMBL/GenBank/DDBJ databases">
        <title>Novel diversity within Roseofilum (Cyanobacteria; Desertifilaceae) from marine benthic mats with descriptions of four novel species.</title>
        <authorList>
            <person name="Wang Y."/>
            <person name="Berthold D.E."/>
            <person name="Hu J."/>
            <person name="Lefler F.W."/>
            <person name="Laughinghouse H.D. IV."/>
        </authorList>
    </citation>
    <scope>NUCLEOTIDE SEQUENCE [LARGE SCALE GENOMIC DNA]</scope>
    <source>
        <strain evidence="2 3">BLCC-M154</strain>
    </source>
</reference>
<dbReference type="PANTHER" id="PTHR36111">
    <property type="entry name" value="INNER MEMBRANE PROTEIN-RELATED"/>
    <property type="match status" value="1"/>
</dbReference>
<name>A0ABT7AV17_9CYAN</name>
<feature type="transmembrane region" description="Helical" evidence="1">
    <location>
        <begin position="41"/>
        <end position="58"/>
    </location>
</feature>
<dbReference type="InterPro" id="IPR007563">
    <property type="entry name" value="DUF554"/>
</dbReference>
<comment type="caution">
    <text evidence="2">The sequence shown here is derived from an EMBL/GenBank/DDBJ whole genome shotgun (WGS) entry which is preliminary data.</text>
</comment>
<feature type="transmembrane region" description="Helical" evidence="1">
    <location>
        <begin position="111"/>
        <end position="133"/>
    </location>
</feature>
<feature type="transmembrane region" description="Helical" evidence="1">
    <location>
        <begin position="225"/>
        <end position="243"/>
    </location>
</feature>
<proteinExistence type="predicted"/>
<dbReference type="RefSeq" id="WP_283754506.1">
    <property type="nucleotide sequence ID" value="NZ_JAQOSP010000100.1"/>
</dbReference>
<dbReference type="PANTHER" id="PTHR36111:SF2">
    <property type="entry name" value="INNER MEMBRANE PROTEIN"/>
    <property type="match status" value="1"/>
</dbReference>
<evidence type="ECO:0000256" key="1">
    <source>
        <dbReference type="SAM" id="Phobius"/>
    </source>
</evidence>
<evidence type="ECO:0000313" key="2">
    <source>
        <dbReference type="EMBL" id="MDJ1170748.1"/>
    </source>
</evidence>
<organism evidence="2 3">
    <name type="scientific">Roseofilum acuticapitatum BLCC-M154</name>
    <dbReference type="NCBI Taxonomy" id="3022444"/>
    <lineage>
        <taxon>Bacteria</taxon>
        <taxon>Bacillati</taxon>
        <taxon>Cyanobacteriota</taxon>
        <taxon>Cyanophyceae</taxon>
        <taxon>Desertifilales</taxon>
        <taxon>Desertifilaceae</taxon>
        <taxon>Roseofilum</taxon>
        <taxon>Roseofilum acuticapitatum</taxon>
    </lineage>
</organism>
<feature type="transmembrane region" description="Helical" evidence="1">
    <location>
        <begin position="12"/>
        <end position="29"/>
    </location>
</feature>
<protein>
    <submittedName>
        <fullName evidence="2">DUF554 domain-containing protein</fullName>
    </submittedName>
</protein>
<dbReference type="Pfam" id="PF04474">
    <property type="entry name" value="DUF554"/>
    <property type="match status" value="1"/>
</dbReference>
<keyword evidence="1" id="KW-1133">Transmembrane helix</keyword>
<gene>
    <name evidence="2" type="ORF">PMG71_15050</name>
</gene>
<dbReference type="Proteomes" id="UP001235303">
    <property type="component" value="Unassembled WGS sequence"/>
</dbReference>
<dbReference type="EMBL" id="JAQOSP010000100">
    <property type="protein sequence ID" value="MDJ1170748.1"/>
    <property type="molecule type" value="Genomic_DNA"/>
</dbReference>
<keyword evidence="3" id="KW-1185">Reference proteome</keyword>
<keyword evidence="1" id="KW-0472">Membrane</keyword>
<keyword evidence="1" id="KW-0812">Transmembrane</keyword>
<evidence type="ECO:0000313" key="3">
    <source>
        <dbReference type="Proteomes" id="UP001235303"/>
    </source>
</evidence>
<feature type="transmembrane region" description="Helical" evidence="1">
    <location>
        <begin position="200"/>
        <end position="219"/>
    </location>
</feature>